<protein>
    <recommendedName>
        <fullName evidence="6">DUF306 domain-containing protein</fullName>
    </recommendedName>
</protein>
<dbReference type="InterPro" id="IPR039366">
    <property type="entry name" value="Pilotin"/>
</dbReference>
<dbReference type="PANTHER" id="PTHR38013:SF1">
    <property type="entry name" value="GLYCOPROTEIN_POLYSACCHARIDE METABOLISM"/>
    <property type="match status" value="1"/>
</dbReference>
<dbReference type="EMBL" id="QCYH01000004">
    <property type="protein sequence ID" value="PVA10322.1"/>
    <property type="molecule type" value="Genomic_DNA"/>
</dbReference>
<evidence type="ECO:0008006" key="6">
    <source>
        <dbReference type="Google" id="ProtNLM"/>
    </source>
</evidence>
<dbReference type="Gene3D" id="2.40.128.270">
    <property type="match status" value="1"/>
</dbReference>
<name>A0A2T7G7D1_9RHOB</name>
<accession>A0A2T7G7D1</accession>
<dbReference type="InterPro" id="IPR038670">
    <property type="entry name" value="HslJ-like_sf"/>
</dbReference>
<dbReference type="Pfam" id="PF04170">
    <property type="entry name" value="NlpE"/>
    <property type="match status" value="1"/>
</dbReference>
<dbReference type="Pfam" id="PF09619">
    <property type="entry name" value="YscW"/>
    <property type="match status" value="1"/>
</dbReference>
<comment type="caution">
    <text evidence="4">The sequence shown here is derived from an EMBL/GenBank/DDBJ whole genome shotgun (WGS) entry which is preliminary data.</text>
</comment>
<feature type="signal peptide" evidence="1">
    <location>
        <begin position="1"/>
        <end position="40"/>
    </location>
</feature>
<reference evidence="4 5" key="1">
    <citation type="submission" date="2018-04" db="EMBL/GenBank/DDBJ databases">
        <title>Pelagivirga bohaiensis gen. nov., sp. nov., a bacterium isolated from the Bohai Sea.</title>
        <authorList>
            <person name="Ji X."/>
        </authorList>
    </citation>
    <scope>NUCLEOTIDE SEQUENCE [LARGE SCALE GENOMIC DNA]</scope>
    <source>
        <strain evidence="4 5">BH-SD19</strain>
    </source>
</reference>
<keyword evidence="1" id="KW-0732">Signal</keyword>
<dbReference type="InterPro" id="IPR053196">
    <property type="entry name" value="Lipoprotein_YbaY-like"/>
</dbReference>
<gene>
    <name evidence="4" type="ORF">DC366_08755</name>
</gene>
<evidence type="ECO:0000256" key="1">
    <source>
        <dbReference type="SAM" id="SignalP"/>
    </source>
</evidence>
<evidence type="ECO:0000259" key="2">
    <source>
        <dbReference type="Pfam" id="PF03724"/>
    </source>
</evidence>
<dbReference type="InterPro" id="IPR005184">
    <property type="entry name" value="DUF306_Meta_HslJ"/>
</dbReference>
<feature type="domain" description="NlpE C-terminal OB" evidence="3">
    <location>
        <begin position="272"/>
        <end position="359"/>
    </location>
</feature>
<evidence type="ECO:0000259" key="3">
    <source>
        <dbReference type="Pfam" id="PF17185"/>
    </source>
</evidence>
<dbReference type="AlphaFoldDB" id="A0A2T7G7D1"/>
<evidence type="ECO:0000313" key="5">
    <source>
        <dbReference type="Proteomes" id="UP000244446"/>
    </source>
</evidence>
<dbReference type="Proteomes" id="UP000244446">
    <property type="component" value="Unassembled WGS sequence"/>
</dbReference>
<dbReference type="InterPro" id="IPR007298">
    <property type="entry name" value="Cu-R_lipoprotein_NlpE"/>
</dbReference>
<dbReference type="Gene3D" id="2.40.128.640">
    <property type="match status" value="1"/>
</dbReference>
<proteinExistence type="predicted"/>
<evidence type="ECO:0000313" key="4">
    <source>
        <dbReference type="EMBL" id="PVA10322.1"/>
    </source>
</evidence>
<dbReference type="OrthoDB" id="9809132at2"/>
<dbReference type="Pfam" id="PF17185">
    <property type="entry name" value="NlpE_C"/>
    <property type="match status" value="1"/>
</dbReference>
<feature type="chain" id="PRO_5015513427" description="DUF306 domain-containing protein" evidence="1">
    <location>
        <begin position="41"/>
        <end position="482"/>
    </location>
</feature>
<feature type="domain" description="DUF306" evidence="2">
    <location>
        <begin position="365"/>
        <end position="474"/>
    </location>
</feature>
<dbReference type="Gene3D" id="2.40.50.540">
    <property type="match status" value="1"/>
</dbReference>
<organism evidence="4 5">
    <name type="scientific">Pelagivirga sediminicola</name>
    <dbReference type="NCBI Taxonomy" id="2170575"/>
    <lineage>
        <taxon>Bacteria</taxon>
        <taxon>Pseudomonadati</taxon>
        <taxon>Pseudomonadota</taxon>
        <taxon>Alphaproteobacteria</taxon>
        <taxon>Rhodobacterales</taxon>
        <taxon>Paracoccaceae</taxon>
        <taxon>Pelagivirga</taxon>
    </lineage>
</organism>
<dbReference type="InterPro" id="IPR038139">
    <property type="entry name" value="NlpE_C_sf"/>
</dbReference>
<sequence length="482" mass="52000">MLFRSARISCDKTGVSGMQKILVWIAAALALATMSQTAAAQVIEVTATYRERIAPPPDARLVSVLLDVSRADAPAAELGRTEIADAGMPPYQFEIAYDPAAIDPAHRYAVRSTLFAGERMMFTTDTHVPVLTQGASDRAEITMVRVAQERSELEDRGALTYGLSLPASFTGRLPCADCEAVEHHLDLWPDQAFHLRRTWIGGSKDGTVQSDLGLWSALPEDNALKLWGLGDAPETWRVVDPQTLRAIDAEGDVAADTLTGDGSLSETDLEGMFLGGMMTYMADAATFTECATNRSYPIAQEGDYLALERAYLNQTAGPGVPLYVHVEGSLLMRPAMEGADRRSLVVDRFIRARPGITCERQRADASLTGTYWRIDSLLGEAVEIAEGAREPHLLLTAGEEPRYAATVGCNQMVGGYEASDDSLTLAVGPATLMACPPPLDATERKLNETLRAVKSYAISGETLALKDDAGEVVALLTAVYLR</sequence>
<dbReference type="PANTHER" id="PTHR38013">
    <property type="entry name" value="GLYCOPROTEIN/POLYSACCHARIDE METABOLISM"/>
    <property type="match status" value="1"/>
</dbReference>
<keyword evidence="5" id="KW-1185">Reference proteome</keyword>
<dbReference type="InterPro" id="IPR033450">
    <property type="entry name" value="NlpE_C"/>
</dbReference>
<dbReference type="Pfam" id="PF03724">
    <property type="entry name" value="META"/>
    <property type="match status" value="1"/>
</dbReference>